<dbReference type="InterPro" id="IPR001567">
    <property type="entry name" value="Pept_M3A_M3B_dom"/>
</dbReference>
<gene>
    <name evidence="9" type="primary">pepF</name>
    <name evidence="9" type="ORF">IAA72_06935</name>
</gene>
<dbReference type="Proteomes" id="UP000810292">
    <property type="component" value="Unassembled WGS sequence"/>
</dbReference>
<dbReference type="CDD" id="cd09608">
    <property type="entry name" value="M3B_PepF"/>
    <property type="match status" value="1"/>
</dbReference>
<comment type="function">
    <text evidence="6">Has oligopeptidase activity and degrades a variety of small bioactive peptides.</text>
</comment>
<dbReference type="EC" id="3.4.24.-" evidence="6"/>
<dbReference type="SUPFAM" id="SSF55486">
    <property type="entry name" value="Metalloproteases ('zincins'), catalytic domain"/>
    <property type="match status" value="1"/>
</dbReference>
<evidence type="ECO:0000256" key="3">
    <source>
        <dbReference type="ARBA" id="ARBA00022801"/>
    </source>
</evidence>
<dbReference type="NCBIfam" id="TIGR00181">
    <property type="entry name" value="pepF"/>
    <property type="match status" value="1"/>
</dbReference>
<dbReference type="GO" id="GO:0004222">
    <property type="term" value="F:metalloendopeptidase activity"/>
    <property type="evidence" value="ECO:0007669"/>
    <property type="project" value="UniProtKB-UniRule"/>
</dbReference>
<dbReference type="Pfam" id="PF01432">
    <property type="entry name" value="Peptidase_M3"/>
    <property type="match status" value="1"/>
</dbReference>
<comment type="cofactor">
    <cofactor evidence="6">
        <name>Zn(2+)</name>
        <dbReference type="ChEBI" id="CHEBI:29105"/>
    </cofactor>
    <text evidence="6">Binds 1 zinc ion.</text>
</comment>
<keyword evidence="3 6" id="KW-0378">Hydrolase</keyword>
<sequence>RLGMYQAEAAAFSEKFSYFTPELLAIDESKLNEWMKEKRFKEFRIWMKKALREKAHVLSEKEERLLSLYVPVSGSMQKAFMDLNNSDLDFGEINGEKLTHGTYPIFIRNQDESIREKAYRQYYKGYDDHKHTIADLYSSSVNEDIFQARARGFRSSLDAALFPDRIPSSVYRSLIASVHDAFPVLHEYYRVKAKVLGKEKLHHWDCYMPMVEGCASHHTYEEAVSLISEAVRPLGDEYRNTLVKGLTEDRWVDRYENKGKRSGAFSAGGYIGNPYILTNYEEDVLDSVFTLIHEGGHSMHTWYSVRNNPYMCYNYSIFEAETASTFNECLLADYLMKNSDNDEKAYIIGKRLDDIVATLFRQTMFAEFELIIHEKAERREPITLDTLRNEYRKLLEAYFGPMMIFEDVSDLEGLRIPHFYTAFYCYKYATGISAAIALSERVLSGGEKERNEYLSFLSSGGSTYPIESLKKAGVDMSTPEPVKKAAEYFGKLLDEFKSIRELA</sequence>
<dbReference type="GO" id="GO:0006518">
    <property type="term" value="P:peptide metabolic process"/>
    <property type="evidence" value="ECO:0007669"/>
    <property type="project" value="TreeGrafter"/>
</dbReference>
<dbReference type="InterPro" id="IPR045090">
    <property type="entry name" value="Pept_M3A_M3B"/>
</dbReference>
<evidence type="ECO:0000256" key="4">
    <source>
        <dbReference type="ARBA" id="ARBA00022833"/>
    </source>
</evidence>
<reference evidence="9" key="1">
    <citation type="submission" date="2020-10" db="EMBL/GenBank/DDBJ databases">
        <authorList>
            <person name="Gilroy R."/>
        </authorList>
    </citation>
    <scope>NUCLEOTIDE SEQUENCE</scope>
    <source>
        <strain evidence="9">14700</strain>
    </source>
</reference>
<feature type="non-terminal residue" evidence="9">
    <location>
        <position position="1"/>
    </location>
</feature>
<evidence type="ECO:0000259" key="7">
    <source>
        <dbReference type="Pfam" id="PF01432"/>
    </source>
</evidence>
<dbReference type="GO" id="GO:0046872">
    <property type="term" value="F:metal ion binding"/>
    <property type="evidence" value="ECO:0007669"/>
    <property type="project" value="UniProtKB-UniRule"/>
</dbReference>
<keyword evidence="2 6" id="KW-0479">Metal-binding</keyword>
<evidence type="ECO:0000256" key="6">
    <source>
        <dbReference type="RuleBase" id="RU368091"/>
    </source>
</evidence>
<comment type="caution">
    <text evidence="9">The sequence shown here is derived from an EMBL/GenBank/DDBJ whole genome shotgun (WGS) entry which is preliminary data.</text>
</comment>
<keyword evidence="5 6" id="KW-0482">Metalloprotease</keyword>
<feature type="domain" description="Oligopeptidase F N-terminal" evidence="8">
    <location>
        <begin position="22"/>
        <end position="90"/>
    </location>
</feature>
<dbReference type="PANTHER" id="PTHR11804:SF84">
    <property type="entry name" value="SACCHAROLYSIN"/>
    <property type="match status" value="1"/>
</dbReference>
<dbReference type="Gene3D" id="1.20.140.70">
    <property type="entry name" value="Oligopeptidase f, N-terminal domain"/>
    <property type="match status" value="1"/>
</dbReference>
<dbReference type="PANTHER" id="PTHR11804">
    <property type="entry name" value="PROTEASE M3 THIMET OLIGOPEPTIDASE-RELATED"/>
    <property type="match status" value="1"/>
</dbReference>
<name>A0A9D9NDH6_9SPIO</name>
<evidence type="ECO:0000256" key="5">
    <source>
        <dbReference type="ARBA" id="ARBA00023049"/>
    </source>
</evidence>
<keyword evidence="4 6" id="KW-0862">Zinc</keyword>
<proteinExistence type="inferred from homology"/>
<evidence type="ECO:0000256" key="2">
    <source>
        <dbReference type="ARBA" id="ARBA00022723"/>
    </source>
</evidence>
<evidence type="ECO:0000313" key="10">
    <source>
        <dbReference type="Proteomes" id="UP000810292"/>
    </source>
</evidence>
<dbReference type="Pfam" id="PF08439">
    <property type="entry name" value="Peptidase_M3_N"/>
    <property type="match status" value="1"/>
</dbReference>
<dbReference type="InterPro" id="IPR004438">
    <property type="entry name" value="Peptidase_M3B"/>
</dbReference>
<accession>A0A9D9NDH6</accession>
<dbReference type="GO" id="GO:0006508">
    <property type="term" value="P:proteolysis"/>
    <property type="evidence" value="ECO:0007669"/>
    <property type="project" value="UniProtKB-KW"/>
</dbReference>
<organism evidence="9 10">
    <name type="scientific">Candidatus Ornithospirochaeta stercoravium</name>
    <dbReference type="NCBI Taxonomy" id="2840897"/>
    <lineage>
        <taxon>Bacteria</taxon>
        <taxon>Pseudomonadati</taxon>
        <taxon>Spirochaetota</taxon>
        <taxon>Spirochaetia</taxon>
        <taxon>Spirochaetales</taxon>
        <taxon>Spirochaetaceae</taxon>
        <taxon>Spirochaetaceae incertae sedis</taxon>
        <taxon>Candidatus Ornithospirochaeta</taxon>
    </lineage>
</organism>
<evidence type="ECO:0000259" key="8">
    <source>
        <dbReference type="Pfam" id="PF08439"/>
    </source>
</evidence>
<dbReference type="InterPro" id="IPR042088">
    <property type="entry name" value="OligoPept_F_C"/>
</dbReference>
<reference evidence="9" key="2">
    <citation type="journal article" date="2021" name="PeerJ">
        <title>Extensive microbial diversity within the chicken gut microbiome revealed by metagenomics and culture.</title>
        <authorList>
            <person name="Gilroy R."/>
            <person name="Ravi A."/>
            <person name="Getino M."/>
            <person name="Pursley I."/>
            <person name="Horton D.L."/>
            <person name="Alikhan N.F."/>
            <person name="Baker D."/>
            <person name="Gharbi K."/>
            <person name="Hall N."/>
            <person name="Watson M."/>
            <person name="Adriaenssens E.M."/>
            <person name="Foster-Nyarko E."/>
            <person name="Jarju S."/>
            <person name="Secka A."/>
            <person name="Antonio M."/>
            <person name="Oren A."/>
            <person name="Chaudhuri R.R."/>
            <person name="La Ragione R."/>
            <person name="Hildebrand F."/>
            <person name="Pallen M.J."/>
        </authorList>
    </citation>
    <scope>NUCLEOTIDE SEQUENCE</scope>
    <source>
        <strain evidence="9">14700</strain>
    </source>
</reference>
<feature type="domain" description="Peptidase M3A/M3B catalytic" evidence="7">
    <location>
        <begin position="107"/>
        <end position="486"/>
    </location>
</feature>
<dbReference type="Gene3D" id="1.10.1370.20">
    <property type="entry name" value="Oligoendopeptidase f, C-terminal domain"/>
    <property type="match status" value="1"/>
</dbReference>
<protein>
    <recommendedName>
        <fullName evidence="6">Oligopeptidase F</fullName>
        <ecNumber evidence="6">3.4.24.-</ecNumber>
    </recommendedName>
</protein>
<evidence type="ECO:0000256" key="1">
    <source>
        <dbReference type="ARBA" id="ARBA00022670"/>
    </source>
</evidence>
<comment type="similarity">
    <text evidence="6">Belongs to the peptidase M3B family.</text>
</comment>
<dbReference type="InterPro" id="IPR013647">
    <property type="entry name" value="OligopepF_N_dom"/>
</dbReference>
<dbReference type="EMBL" id="JADIMF010000111">
    <property type="protein sequence ID" value="MBO8469501.1"/>
    <property type="molecule type" value="Genomic_DNA"/>
</dbReference>
<dbReference type="Gene3D" id="1.10.287.830">
    <property type="entry name" value="putative peptidase helix hairpin domain like"/>
    <property type="match status" value="1"/>
</dbReference>
<keyword evidence="1 6" id="KW-0645">Protease</keyword>
<evidence type="ECO:0000313" key="9">
    <source>
        <dbReference type="EMBL" id="MBO8469501.1"/>
    </source>
</evidence>
<dbReference type="AlphaFoldDB" id="A0A9D9NDH6"/>